<evidence type="ECO:0000256" key="4">
    <source>
        <dbReference type="ARBA" id="ARBA00022692"/>
    </source>
</evidence>
<reference evidence="9 10" key="1">
    <citation type="submission" date="2024-05" db="EMBL/GenBank/DDBJ databases">
        <authorList>
            <person name="Jiang F."/>
        </authorList>
    </citation>
    <scope>NUCLEOTIDE SEQUENCE [LARGE SCALE GENOMIC DNA]</scope>
    <source>
        <strain evidence="9 10">LZ166</strain>
    </source>
</reference>
<feature type="transmembrane region" description="Helical" evidence="7">
    <location>
        <begin position="225"/>
        <end position="247"/>
    </location>
</feature>
<evidence type="ECO:0000259" key="8">
    <source>
        <dbReference type="PROSITE" id="PS50928"/>
    </source>
</evidence>
<keyword evidence="5 7" id="KW-1133">Transmembrane helix</keyword>
<dbReference type="Pfam" id="PF00528">
    <property type="entry name" value="BPD_transp_1"/>
    <property type="match status" value="1"/>
</dbReference>
<dbReference type="InterPro" id="IPR051393">
    <property type="entry name" value="ABC_transporter_permease"/>
</dbReference>
<feature type="transmembrane region" description="Helical" evidence="7">
    <location>
        <begin position="177"/>
        <end position="204"/>
    </location>
</feature>
<dbReference type="RefSeq" id="WP_367956541.1">
    <property type="nucleotide sequence ID" value="NZ_JBDPGJ010000006.1"/>
</dbReference>
<comment type="similarity">
    <text evidence="7">Belongs to the binding-protein-dependent transport system permease family.</text>
</comment>
<dbReference type="PANTHER" id="PTHR30193">
    <property type="entry name" value="ABC TRANSPORTER PERMEASE PROTEIN"/>
    <property type="match status" value="1"/>
</dbReference>
<evidence type="ECO:0000256" key="1">
    <source>
        <dbReference type="ARBA" id="ARBA00004651"/>
    </source>
</evidence>
<keyword evidence="10" id="KW-1185">Reference proteome</keyword>
<name>A0ABV3SPD4_9HYPH</name>
<feature type="domain" description="ABC transmembrane type-1" evidence="8">
    <location>
        <begin position="90"/>
        <end position="304"/>
    </location>
</feature>
<protein>
    <submittedName>
        <fullName evidence="9">Sugar ABC transporter permease</fullName>
    </submittedName>
</protein>
<proteinExistence type="inferred from homology"/>
<keyword evidence="3" id="KW-1003">Cell membrane</keyword>
<evidence type="ECO:0000256" key="7">
    <source>
        <dbReference type="RuleBase" id="RU363032"/>
    </source>
</evidence>
<keyword evidence="6 7" id="KW-0472">Membrane</keyword>
<dbReference type="PANTHER" id="PTHR30193:SF37">
    <property type="entry name" value="INNER MEMBRANE ABC TRANSPORTER PERMEASE PROTEIN YCJO"/>
    <property type="match status" value="1"/>
</dbReference>
<dbReference type="InterPro" id="IPR000515">
    <property type="entry name" value="MetI-like"/>
</dbReference>
<organism evidence="9 10">
    <name type="scientific">Aquibium pacificus</name>
    <dbReference type="NCBI Taxonomy" id="3153579"/>
    <lineage>
        <taxon>Bacteria</taxon>
        <taxon>Pseudomonadati</taxon>
        <taxon>Pseudomonadota</taxon>
        <taxon>Alphaproteobacteria</taxon>
        <taxon>Hyphomicrobiales</taxon>
        <taxon>Phyllobacteriaceae</taxon>
        <taxon>Aquibium</taxon>
    </lineage>
</organism>
<feature type="transmembrane region" description="Helical" evidence="7">
    <location>
        <begin position="281"/>
        <end position="303"/>
    </location>
</feature>
<dbReference type="InterPro" id="IPR035906">
    <property type="entry name" value="MetI-like_sf"/>
</dbReference>
<feature type="transmembrane region" description="Helical" evidence="7">
    <location>
        <begin position="128"/>
        <end position="148"/>
    </location>
</feature>
<gene>
    <name evidence="9" type="ORF">ABGN05_23765</name>
</gene>
<feature type="transmembrane region" description="Helical" evidence="7">
    <location>
        <begin position="94"/>
        <end position="116"/>
    </location>
</feature>
<evidence type="ECO:0000256" key="2">
    <source>
        <dbReference type="ARBA" id="ARBA00022448"/>
    </source>
</evidence>
<dbReference type="SUPFAM" id="SSF160964">
    <property type="entry name" value="MalF N-terminal region-like"/>
    <property type="match status" value="1"/>
</dbReference>
<keyword evidence="4 7" id="KW-0812">Transmembrane</keyword>
<dbReference type="PROSITE" id="PS50928">
    <property type="entry name" value="ABC_TM1"/>
    <property type="match status" value="1"/>
</dbReference>
<comment type="caution">
    <text evidence="9">The sequence shown here is derived from an EMBL/GenBank/DDBJ whole genome shotgun (WGS) entry which is preliminary data.</text>
</comment>
<dbReference type="Proteomes" id="UP001556692">
    <property type="component" value="Unassembled WGS sequence"/>
</dbReference>
<dbReference type="EMBL" id="JBDPGJ010000006">
    <property type="protein sequence ID" value="MEX0408667.1"/>
    <property type="molecule type" value="Genomic_DNA"/>
</dbReference>
<evidence type="ECO:0000313" key="9">
    <source>
        <dbReference type="EMBL" id="MEX0408667.1"/>
    </source>
</evidence>
<evidence type="ECO:0000256" key="5">
    <source>
        <dbReference type="ARBA" id="ARBA00022989"/>
    </source>
</evidence>
<dbReference type="CDD" id="cd06261">
    <property type="entry name" value="TM_PBP2"/>
    <property type="match status" value="1"/>
</dbReference>
<sequence>MSTSTEILVARPVSGIGIARLPRGRWAARLVPFGYLMPAAALLILFTYWPLLYTIVLSLFRWNLVSPDMEFVGLGNFIGLTQSPMFDAAMRNTVIYVVGSIPLKVLLPLPIAAFLWALGGRRSAIYKAILFLPTILSFVVVALIWMWMLNPIGGIVSALASGLGYRLPPLLGTSETALWTILGISTWKIIGFNTMLYLAGLSAINRDHIDAMRLDGANDIHLLRYLIWPLLTPTTLFVLIATVVFSLQQVFTPIDVLTRGGPANATTNLFYMVYVYTFESFNVGFGAAGTTFLFFLILFVTVVKLKLLERWVHYQ</sequence>
<evidence type="ECO:0000256" key="6">
    <source>
        <dbReference type="ARBA" id="ARBA00023136"/>
    </source>
</evidence>
<accession>A0ABV3SPD4</accession>
<evidence type="ECO:0000256" key="3">
    <source>
        <dbReference type="ARBA" id="ARBA00022475"/>
    </source>
</evidence>
<keyword evidence="2 7" id="KW-0813">Transport</keyword>
<evidence type="ECO:0000313" key="10">
    <source>
        <dbReference type="Proteomes" id="UP001556692"/>
    </source>
</evidence>
<comment type="subcellular location">
    <subcellularLocation>
        <location evidence="1 7">Cell membrane</location>
        <topology evidence="1 7">Multi-pass membrane protein</topology>
    </subcellularLocation>
</comment>
<dbReference type="Gene3D" id="1.10.3720.10">
    <property type="entry name" value="MetI-like"/>
    <property type="match status" value="1"/>
</dbReference>
<feature type="transmembrane region" description="Helical" evidence="7">
    <location>
        <begin position="33"/>
        <end position="60"/>
    </location>
</feature>
<dbReference type="SUPFAM" id="SSF161098">
    <property type="entry name" value="MetI-like"/>
    <property type="match status" value="1"/>
</dbReference>